<dbReference type="GO" id="GO:0015940">
    <property type="term" value="P:pantothenate biosynthetic process"/>
    <property type="evidence" value="ECO:0007669"/>
    <property type="project" value="UniProtKB-UniPathway"/>
</dbReference>
<dbReference type="UniPathway" id="UPA00028">
    <property type="reaction ID" value="UER00003"/>
</dbReference>
<protein>
    <recommendedName>
        <fullName evidence="3">3-methyl-2-oxobutanoate hydroxymethyltransferase</fullName>
        <ecNumber evidence="3">2.1.2.11</ecNumber>
    </recommendedName>
</protein>
<keyword evidence="8" id="KW-1185">Reference proteome</keyword>
<dbReference type="CDD" id="cd06557">
    <property type="entry name" value="KPHMT-like"/>
    <property type="match status" value="1"/>
</dbReference>
<comment type="similarity">
    <text evidence="2">Belongs to the PanB family.</text>
</comment>
<dbReference type="AlphaFoldDB" id="L8H379"/>
<dbReference type="SUPFAM" id="SSF51621">
    <property type="entry name" value="Phosphoenolpyruvate/pyruvate domain"/>
    <property type="match status" value="1"/>
</dbReference>
<dbReference type="PANTHER" id="PTHR20881">
    <property type="entry name" value="3-METHYL-2-OXOBUTANOATE HYDROXYMETHYLTRANSFERASE"/>
    <property type="match status" value="1"/>
</dbReference>
<evidence type="ECO:0000313" key="7">
    <source>
        <dbReference type="EMBL" id="ELR18876.1"/>
    </source>
</evidence>
<accession>L8H379</accession>
<dbReference type="Pfam" id="PF02548">
    <property type="entry name" value="Pantoate_transf"/>
    <property type="match status" value="1"/>
</dbReference>
<dbReference type="RefSeq" id="XP_004340935.1">
    <property type="nucleotide sequence ID" value="XM_004340887.1"/>
</dbReference>
<dbReference type="InterPro" id="IPR015813">
    <property type="entry name" value="Pyrv/PenolPyrv_kinase-like_dom"/>
</dbReference>
<dbReference type="InterPro" id="IPR040442">
    <property type="entry name" value="Pyrv_kinase-like_dom_sf"/>
</dbReference>
<evidence type="ECO:0000256" key="5">
    <source>
        <dbReference type="ARBA" id="ARBA00049172"/>
    </source>
</evidence>
<dbReference type="GeneID" id="14919676"/>
<reference evidence="7 8" key="1">
    <citation type="journal article" date="2013" name="Genome Biol.">
        <title>Genome of Acanthamoeba castellanii highlights extensive lateral gene transfer and early evolution of tyrosine kinase signaling.</title>
        <authorList>
            <person name="Clarke M."/>
            <person name="Lohan A.J."/>
            <person name="Liu B."/>
            <person name="Lagkouvardos I."/>
            <person name="Roy S."/>
            <person name="Zafar N."/>
            <person name="Bertelli C."/>
            <person name="Schilde C."/>
            <person name="Kianianmomeni A."/>
            <person name="Burglin T.R."/>
            <person name="Frech C."/>
            <person name="Turcotte B."/>
            <person name="Kopec K.O."/>
            <person name="Synnott J.M."/>
            <person name="Choo C."/>
            <person name="Paponov I."/>
            <person name="Finkler A."/>
            <person name="Soon Heng Tan C."/>
            <person name="Hutchins A.P."/>
            <person name="Weinmeier T."/>
            <person name="Rattei T."/>
            <person name="Chu J.S."/>
            <person name="Gimenez G."/>
            <person name="Irimia M."/>
            <person name="Rigden D.J."/>
            <person name="Fitzpatrick D.A."/>
            <person name="Lorenzo-Morales J."/>
            <person name="Bateman A."/>
            <person name="Chiu C.H."/>
            <person name="Tang P."/>
            <person name="Hegemann P."/>
            <person name="Fromm H."/>
            <person name="Raoult D."/>
            <person name="Greub G."/>
            <person name="Miranda-Saavedra D."/>
            <person name="Chen N."/>
            <person name="Nash P."/>
            <person name="Ginger M.L."/>
            <person name="Horn M."/>
            <person name="Schaap P."/>
            <person name="Caler L."/>
            <person name="Loftus B."/>
        </authorList>
    </citation>
    <scope>NUCLEOTIDE SEQUENCE [LARGE SCALE GENOMIC DNA]</scope>
    <source>
        <strain evidence="7 8">Neff</strain>
    </source>
</reference>
<dbReference type="PANTHER" id="PTHR20881:SF0">
    <property type="entry name" value="3-METHYL-2-OXOBUTANOATE HYDROXYMETHYLTRANSFERASE"/>
    <property type="match status" value="1"/>
</dbReference>
<dbReference type="OrthoDB" id="425211at2759"/>
<evidence type="ECO:0000256" key="6">
    <source>
        <dbReference type="SAM" id="MobiDB-lite"/>
    </source>
</evidence>
<dbReference type="GO" id="GO:0005739">
    <property type="term" value="C:mitochondrion"/>
    <property type="evidence" value="ECO:0007669"/>
    <property type="project" value="TreeGrafter"/>
</dbReference>
<evidence type="ECO:0000256" key="1">
    <source>
        <dbReference type="ARBA" id="ARBA00005033"/>
    </source>
</evidence>
<evidence type="ECO:0000313" key="8">
    <source>
        <dbReference type="Proteomes" id="UP000011083"/>
    </source>
</evidence>
<organism evidence="7 8">
    <name type="scientific">Acanthamoeba castellanii (strain ATCC 30010 / Neff)</name>
    <dbReference type="NCBI Taxonomy" id="1257118"/>
    <lineage>
        <taxon>Eukaryota</taxon>
        <taxon>Amoebozoa</taxon>
        <taxon>Discosea</taxon>
        <taxon>Longamoebia</taxon>
        <taxon>Centramoebida</taxon>
        <taxon>Acanthamoebidae</taxon>
        <taxon>Acanthamoeba</taxon>
    </lineage>
</organism>
<evidence type="ECO:0000256" key="2">
    <source>
        <dbReference type="ARBA" id="ARBA00008676"/>
    </source>
</evidence>
<dbReference type="KEGG" id="acan:ACA1_037100"/>
<sequence length="369" mass="39746">MKRSMSQTAKASPMRSLLCRVSPATVAHTSSRSLTTTTSTTSISTSSSSVARVQDGSGRRGYSAHPRPTSTKDIGKRTTVLDLGEKYRKNIPLTMLTAKDFPSAVIIQQVGGIDLILVGDSLGMTTMGYESTIPVTMTDMLHHAKCVHRGNQTSFLVGDMPFGSYEPSSALAVENAMRLIKEANMNAIKLEGGKRMAARAKAIVEAGIPVMGHIGLTPQSIHSLGGFKVQGRTSGQATAILEDALALQDAGVFAMVLECIPDRVATFITQQLRVPTIGIGSGNGCSGQVLVWDDMVGQSDIQSFQPKFLKKYANVGEEMRKAVEDYRNDVVARKYPEDGTHTFAIKDDEFDAFTKKAQHQTSAEPLTTQ</sequence>
<dbReference type="Proteomes" id="UP000011083">
    <property type="component" value="Unassembled WGS sequence"/>
</dbReference>
<evidence type="ECO:0000256" key="4">
    <source>
        <dbReference type="ARBA" id="ARBA00022679"/>
    </source>
</evidence>
<evidence type="ECO:0000256" key="3">
    <source>
        <dbReference type="ARBA" id="ARBA00012618"/>
    </source>
</evidence>
<dbReference type="GO" id="GO:0032259">
    <property type="term" value="P:methylation"/>
    <property type="evidence" value="ECO:0007669"/>
    <property type="project" value="UniProtKB-KW"/>
</dbReference>
<dbReference type="GO" id="GO:0000287">
    <property type="term" value="F:magnesium ion binding"/>
    <property type="evidence" value="ECO:0007669"/>
    <property type="project" value="TreeGrafter"/>
</dbReference>
<dbReference type="HAMAP" id="MF_00156">
    <property type="entry name" value="PanB"/>
    <property type="match status" value="1"/>
</dbReference>
<keyword evidence="7" id="KW-0489">Methyltransferase</keyword>
<feature type="region of interest" description="Disordered" evidence="6">
    <location>
        <begin position="28"/>
        <end position="76"/>
    </location>
</feature>
<dbReference type="FunFam" id="3.20.20.60:FF:000003">
    <property type="entry name" value="3-methyl-2-oxobutanoate hydroxymethyltransferase"/>
    <property type="match status" value="1"/>
</dbReference>
<proteinExistence type="inferred from homology"/>
<dbReference type="VEuPathDB" id="AmoebaDB:ACA1_037100"/>
<dbReference type="Gene3D" id="3.20.20.60">
    <property type="entry name" value="Phosphoenolpyruvate-binding domains"/>
    <property type="match status" value="1"/>
</dbReference>
<dbReference type="OMA" id="VLVWTDM"/>
<dbReference type="GO" id="GO:0008168">
    <property type="term" value="F:methyltransferase activity"/>
    <property type="evidence" value="ECO:0007669"/>
    <property type="project" value="UniProtKB-KW"/>
</dbReference>
<gene>
    <name evidence="7" type="ORF">ACA1_037100</name>
</gene>
<feature type="compositionally biased region" description="Low complexity" evidence="6">
    <location>
        <begin position="29"/>
        <end position="49"/>
    </location>
</feature>
<keyword evidence="4 7" id="KW-0808">Transferase</keyword>
<dbReference type="STRING" id="1257118.L8H379"/>
<dbReference type="InterPro" id="IPR003700">
    <property type="entry name" value="Pantoate_hydroxy_MeTrfase"/>
</dbReference>
<comment type="pathway">
    <text evidence="1">Cofactor biosynthesis; (R)-pantothenate biosynthesis; (R)-pantoate from 3-methyl-2-oxobutanoate: step 1/2.</text>
</comment>
<dbReference type="EMBL" id="KB007940">
    <property type="protein sequence ID" value="ELR18876.1"/>
    <property type="molecule type" value="Genomic_DNA"/>
</dbReference>
<dbReference type="NCBIfam" id="TIGR00222">
    <property type="entry name" value="panB"/>
    <property type="match status" value="1"/>
</dbReference>
<dbReference type="GO" id="GO:0003864">
    <property type="term" value="F:3-methyl-2-oxobutanoate hydroxymethyltransferase activity"/>
    <property type="evidence" value="ECO:0007669"/>
    <property type="project" value="UniProtKB-EC"/>
</dbReference>
<comment type="catalytic activity">
    <reaction evidence="5">
        <text>(6R)-5,10-methylene-5,6,7,8-tetrahydrofolate + 3-methyl-2-oxobutanoate + H2O = 2-dehydropantoate + (6S)-5,6,7,8-tetrahydrofolate</text>
        <dbReference type="Rhea" id="RHEA:11824"/>
        <dbReference type="ChEBI" id="CHEBI:11561"/>
        <dbReference type="ChEBI" id="CHEBI:11851"/>
        <dbReference type="ChEBI" id="CHEBI:15377"/>
        <dbReference type="ChEBI" id="CHEBI:15636"/>
        <dbReference type="ChEBI" id="CHEBI:57453"/>
        <dbReference type="EC" id="2.1.2.11"/>
    </reaction>
</comment>
<dbReference type="NCBIfam" id="NF001452">
    <property type="entry name" value="PRK00311.1"/>
    <property type="match status" value="1"/>
</dbReference>
<dbReference type="EC" id="2.1.2.11" evidence="3"/>
<name>L8H379_ACACF</name>